<evidence type="ECO:0000256" key="4">
    <source>
        <dbReference type="ARBA" id="ARBA00023125"/>
    </source>
</evidence>
<evidence type="ECO:0000256" key="5">
    <source>
        <dbReference type="ARBA" id="ARBA00023172"/>
    </source>
</evidence>
<dbReference type="RefSeq" id="WP_311638109.1">
    <property type="nucleotide sequence ID" value="NZ_JAVRFF010000188.1"/>
</dbReference>
<protein>
    <recommendedName>
        <fullName evidence="6">Mutator family transposase</fullName>
    </recommendedName>
</protein>
<evidence type="ECO:0000256" key="2">
    <source>
        <dbReference type="ARBA" id="ARBA00010961"/>
    </source>
</evidence>
<sequence>SGLSVFFNYPKDIRKAIYTTNAIESLNSVLRSAVNKRKVFPSDESAKKVVYLAVLNASKKWTMPIRDWTSALNRFTIEFGDRVEPYL</sequence>
<accession>A0ABU2UYB5</accession>
<proteinExistence type="inferred from homology"/>
<dbReference type="Pfam" id="PF00872">
    <property type="entry name" value="Transposase_mut"/>
    <property type="match status" value="1"/>
</dbReference>
<keyword evidence="8" id="KW-1185">Reference proteome</keyword>
<evidence type="ECO:0000313" key="8">
    <source>
        <dbReference type="Proteomes" id="UP001180489"/>
    </source>
</evidence>
<organism evidence="7 8">
    <name type="scientific">Streptomyces hintoniae</name>
    <dbReference type="NCBI Taxonomy" id="3075521"/>
    <lineage>
        <taxon>Bacteria</taxon>
        <taxon>Bacillati</taxon>
        <taxon>Actinomycetota</taxon>
        <taxon>Actinomycetes</taxon>
        <taxon>Kitasatosporales</taxon>
        <taxon>Streptomycetaceae</taxon>
        <taxon>Streptomyces</taxon>
    </lineage>
</organism>
<keyword evidence="5 6" id="KW-0233">DNA recombination</keyword>
<dbReference type="EMBL" id="JAVRFF010000188">
    <property type="protein sequence ID" value="MDT0478169.1"/>
    <property type="molecule type" value="Genomic_DNA"/>
</dbReference>
<dbReference type="Proteomes" id="UP001180489">
    <property type="component" value="Unassembled WGS sequence"/>
</dbReference>
<keyword evidence="3 6" id="KW-0815">Transposition</keyword>
<feature type="non-terminal residue" evidence="7">
    <location>
        <position position="1"/>
    </location>
</feature>
<evidence type="ECO:0000256" key="3">
    <source>
        <dbReference type="ARBA" id="ARBA00022578"/>
    </source>
</evidence>
<comment type="caution">
    <text evidence="7">The sequence shown here is derived from an EMBL/GenBank/DDBJ whole genome shotgun (WGS) entry which is preliminary data.</text>
</comment>
<reference evidence="7" key="1">
    <citation type="submission" date="2024-05" db="EMBL/GenBank/DDBJ databases">
        <title>30 novel species of actinomycetes from the DSMZ collection.</title>
        <authorList>
            <person name="Nouioui I."/>
        </authorList>
    </citation>
    <scope>NUCLEOTIDE SEQUENCE</scope>
    <source>
        <strain evidence="7">DSM 41014</strain>
    </source>
</reference>
<name>A0ABU2UYB5_9ACTN</name>
<dbReference type="InterPro" id="IPR001207">
    <property type="entry name" value="Transposase_mutator"/>
</dbReference>
<dbReference type="PANTHER" id="PTHR33217:SF5">
    <property type="entry name" value="MUTATOR FAMILY TRANSPOSASE"/>
    <property type="match status" value="1"/>
</dbReference>
<evidence type="ECO:0000256" key="1">
    <source>
        <dbReference type="ARBA" id="ARBA00002190"/>
    </source>
</evidence>
<gene>
    <name evidence="7" type="ORF">RM863_39290</name>
</gene>
<keyword evidence="6" id="KW-0814">Transposable element</keyword>
<comment type="function">
    <text evidence="1 6">Required for the transposition of the insertion element.</text>
</comment>
<keyword evidence="4 6" id="KW-0238">DNA-binding</keyword>
<evidence type="ECO:0000256" key="6">
    <source>
        <dbReference type="RuleBase" id="RU365089"/>
    </source>
</evidence>
<dbReference type="PANTHER" id="PTHR33217">
    <property type="entry name" value="TRANSPOSASE FOR INSERTION SEQUENCE ELEMENT IS1081"/>
    <property type="match status" value="1"/>
</dbReference>
<evidence type="ECO:0000313" key="7">
    <source>
        <dbReference type="EMBL" id="MDT0478169.1"/>
    </source>
</evidence>
<comment type="similarity">
    <text evidence="2 6">Belongs to the transposase mutator family.</text>
</comment>